<evidence type="ECO:0000313" key="4">
    <source>
        <dbReference type="EMBL" id="XBM02119.1"/>
    </source>
</evidence>
<evidence type="ECO:0000256" key="2">
    <source>
        <dbReference type="ARBA" id="ARBA00034247"/>
    </source>
</evidence>
<dbReference type="InterPro" id="IPR050469">
    <property type="entry name" value="Diguanylate_Cyclase"/>
</dbReference>
<dbReference type="Gene3D" id="3.30.70.270">
    <property type="match status" value="1"/>
</dbReference>
<dbReference type="CDD" id="cd01949">
    <property type="entry name" value="GGDEF"/>
    <property type="match status" value="1"/>
</dbReference>
<dbReference type="SUPFAM" id="SSF55073">
    <property type="entry name" value="Nucleotide cyclase"/>
    <property type="match status" value="1"/>
</dbReference>
<dbReference type="GO" id="GO:0052621">
    <property type="term" value="F:diguanylate cyclase activity"/>
    <property type="evidence" value="ECO:0007669"/>
    <property type="project" value="UniProtKB-EC"/>
</dbReference>
<dbReference type="GO" id="GO:0005886">
    <property type="term" value="C:plasma membrane"/>
    <property type="evidence" value="ECO:0007669"/>
    <property type="project" value="TreeGrafter"/>
</dbReference>
<keyword evidence="4" id="KW-0808">Transferase</keyword>
<dbReference type="GO" id="GO:0043709">
    <property type="term" value="P:cell adhesion involved in single-species biofilm formation"/>
    <property type="evidence" value="ECO:0007669"/>
    <property type="project" value="TreeGrafter"/>
</dbReference>
<dbReference type="AlphaFoldDB" id="A0AAU7FDR6"/>
<reference evidence="4" key="1">
    <citation type="submission" date="2024-05" db="EMBL/GenBank/DDBJ databases">
        <authorList>
            <person name="Yang L."/>
            <person name="Pan L."/>
        </authorList>
    </citation>
    <scope>NUCLEOTIDE SEQUENCE</scope>
    <source>
        <strain evidence="4">FCG-7</strain>
    </source>
</reference>
<dbReference type="PROSITE" id="PS50887">
    <property type="entry name" value="GGDEF"/>
    <property type="match status" value="1"/>
</dbReference>
<dbReference type="GO" id="GO:1902201">
    <property type="term" value="P:negative regulation of bacterial-type flagellum-dependent cell motility"/>
    <property type="evidence" value="ECO:0007669"/>
    <property type="project" value="TreeGrafter"/>
</dbReference>
<dbReference type="EMBL" id="CP157355">
    <property type="protein sequence ID" value="XBM02119.1"/>
    <property type="molecule type" value="Genomic_DNA"/>
</dbReference>
<dbReference type="InterPro" id="IPR029787">
    <property type="entry name" value="Nucleotide_cyclase"/>
</dbReference>
<dbReference type="KEGG" id="cmav:ABHF33_07600"/>
<comment type="catalytic activity">
    <reaction evidence="2">
        <text>2 GTP = 3',3'-c-di-GMP + 2 diphosphate</text>
        <dbReference type="Rhea" id="RHEA:24898"/>
        <dbReference type="ChEBI" id="CHEBI:33019"/>
        <dbReference type="ChEBI" id="CHEBI:37565"/>
        <dbReference type="ChEBI" id="CHEBI:58805"/>
        <dbReference type="EC" id="2.7.7.65"/>
    </reaction>
</comment>
<dbReference type="PANTHER" id="PTHR45138:SF9">
    <property type="entry name" value="DIGUANYLATE CYCLASE DGCM-RELATED"/>
    <property type="match status" value="1"/>
</dbReference>
<dbReference type="Pfam" id="PF00990">
    <property type="entry name" value="GGDEF"/>
    <property type="match status" value="1"/>
</dbReference>
<keyword evidence="4" id="KW-0548">Nucleotidyltransferase</keyword>
<dbReference type="InterPro" id="IPR000160">
    <property type="entry name" value="GGDEF_dom"/>
</dbReference>
<dbReference type="EC" id="2.7.7.65" evidence="1"/>
<sequence length="92" mass="9746">MVARYGGEEFCLLLPGVSPSTAQQRIDQIRAAFASHSALSTAPEFRCSFSAGVCQWQNSLSDAGNFARADDLLYQAKNAGRNCVVGQSTSAA</sequence>
<accession>A0AAU7FDR6</accession>
<protein>
    <recommendedName>
        <fullName evidence="1">diguanylate cyclase</fullName>
        <ecNumber evidence="1">2.7.7.65</ecNumber>
    </recommendedName>
</protein>
<evidence type="ECO:0000259" key="3">
    <source>
        <dbReference type="PROSITE" id="PS50887"/>
    </source>
</evidence>
<dbReference type="InterPro" id="IPR043128">
    <property type="entry name" value="Rev_trsase/Diguanyl_cyclase"/>
</dbReference>
<feature type="domain" description="GGDEF" evidence="3">
    <location>
        <begin position="1"/>
        <end position="89"/>
    </location>
</feature>
<dbReference type="NCBIfam" id="TIGR00254">
    <property type="entry name" value="GGDEF"/>
    <property type="match status" value="1"/>
</dbReference>
<dbReference type="PANTHER" id="PTHR45138">
    <property type="entry name" value="REGULATORY COMPONENTS OF SENSORY TRANSDUCTION SYSTEM"/>
    <property type="match status" value="1"/>
</dbReference>
<organism evidence="4">
    <name type="scientific">Chitinibacter mangrovi</name>
    <dbReference type="NCBI Taxonomy" id="3153927"/>
    <lineage>
        <taxon>Bacteria</taxon>
        <taxon>Pseudomonadati</taxon>
        <taxon>Pseudomonadota</taxon>
        <taxon>Betaproteobacteria</taxon>
        <taxon>Neisseriales</taxon>
        <taxon>Chitinibacteraceae</taxon>
        <taxon>Chitinibacter</taxon>
    </lineage>
</organism>
<gene>
    <name evidence="4" type="ORF">ABHF33_07600</name>
</gene>
<evidence type="ECO:0000256" key="1">
    <source>
        <dbReference type="ARBA" id="ARBA00012528"/>
    </source>
</evidence>
<proteinExistence type="predicted"/>
<name>A0AAU7FDR6_9NEIS</name>